<proteinExistence type="predicted"/>
<comment type="caution">
    <text evidence="1">The sequence shown here is derived from an EMBL/GenBank/DDBJ whole genome shotgun (WGS) entry which is preliminary data.</text>
</comment>
<evidence type="ECO:0000313" key="1">
    <source>
        <dbReference type="EMBL" id="MDQ0273880.1"/>
    </source>
</evidence>
<evidence type="ECO:0000313" key="2">
    <source>
        <dbReference type="Proteomes" id="UP001238088"/>
    </source>
</evidence>
<dbReference type="Proteomes" id="UP001238088">
    <property type="component" value="Unassembled WGS sequence"/>
</dbReference>
<keyword evidence="2" id="KW-1185">Reference proteome</keyword>
<reference evidence="1 2" key="1">
    <citation type="submission" date="2023-07" db="EMBL/GenBank/DDBJ databases">
        <title>Genomic Encyclopedia of Type Strains, Phase IV (KMG-IV): sequencing the most valuable type-strain genomes for metagenomic binning, comparative biology and taxonomic classification.</title>
        <authorList>
            <person name="Goeker M."/>
        </authorList>
    </citation>
    <scope>NUCLEOTIDE SEQUENCE [LARGE SCALE GENOMIC DNA]</scope>
    <source>
        <strain evidence="1 2">DSM 23494</strain>
    </source>
</reference>
<organism evidence="1 2">
    <name type="scientific">Cytobacillus purgationiresistens</name>
    <dbReference type="NCBI Taxonomy" id="863449"/>
    <lineage>
        <taxon>Bacteria</taxon>
        <taxon>Bacillati</taxon>
        <taxon>Bacillota</taxon>
        <taxon>Bacilli</taxon>
        <taxon>Bacillales</taxon>
        <taxon>Bacillaceae</taxon>
        <taxon>Cytobacillus</taxon>
    </lineage>
</organism>
<dbReference type="RefSeq" id="WP_307480562.1">
    <property type="nucleotide sequence ID" value="NZ_JAUSUB010000056.1"/>
</dbReference>
<name>A0ABU0ARQ7_9BACI</name>
<accession>A0ABU0ARQ7</accession>
<dbReference type="EMBL" id="JAUSUB010000056">
    <property type="protein sequence ID" value="MDQ0273880.1"/>
    <property type="molecule type" value="Genomic_DNA"/>
</dbReference>
<sequence>MKGVARIYSPLAATIVTSHHGVSAGSDTPFTAKLTPVEAPYIQKQLTRYTQ</sequence>
<gene>
    <name evidence="1" type="ORF">J2S17_005839</name>
</gene>
<protein>
    <submittedName>
        <fullName evidence="1">Uncharacterized protein</fullName>
    </submittedName>
</protein>